<evidence type="ECO:0000256" key="2">
    <source>
        <dbReference type="ARBA" id="ARBA00001974"/>
    </source>
</evidence>
<dbReference type="EMBL" id="SJPH01000001">
    <property type="protein sequence ID" value="TWT48784.1"/>
    <property type="molecule type" value="Genomic_DNA"/>
</dbReference>
<sequence length="500" mass="57203">MQSEVPAIRLRAMHGEAGPGVNQGGRYVLYWMTAFRRVGWNFALQRVVDWARELGKPMVVLEALRIDYPWACDRFHTYVVQGMHDNHAALQGVEGVAYYPYLEPERGAAAGLLRTLAAEAAVVVSDEYPCFFLPAQARAARRSIPCRYELVDSNGLYPLRATPKSFSRAFDFRRHLQKELLPHLSETPAADPLKNAKLPSAKGIVSKVTARWPAVKVKDLAAPDKLIASLPIDHQVQAVTERGGSVAARAALDRFLDDRLEAYATDRNQPEQEVASGLSFPLHWGHLSAHEVFAELTRRERWTPQRLAAKANGSSEGWWGMSPNAEGFLDELITWREVGYQFTSKRRDYDRYESLPDWAQRTLSEHEHDPREHVYSLEAFENARTHDELWNAAQRQLLREGRIHNYLRMLWGKKILHWSATPRDALAVMLELNNKYAIDGRDPNSYSGIFWVLGRFDRAWGPERPIFGKIRYMTSDNTARKVRVKDYLKRYAAESTKTLF</sequence>
<evidence type="ECO:0000256" key="6">
    <source>
        <dbReference type="ARBA" id="ARBA00022630"/>
    </source>
</evidence>
<evidence type="ECO:0000313" key="16">
    <source>
        <dbReference type="Proteomes" id="UP000318995"/>
    </source>
</evidence>
<keyword evidence="11 15" id="KW-0456">Lyase</keyword>
<keyword evidence="16" id="KW-1185">Reference proteome</keyword>
<evidence type="ECO:0000256" key="1">
    <source>
        <dbReference type="ARBA" id="ARBA00001932"/>
    </source>
</evidence>
<dbReference type="PROSITE" id="PS51645">
    <property type="entry name" value="PHR_CRY_ALPHA_BETA"/>
    <property type="match status" value="1"/>
</dbReference>
<keyword evidence="7" id="KW-0227">DNA damage</keyword>
<comment type="caution">
    <text evidence="15">The sequence shown here is derived from an EMBL/GenBank/DDBJ whole genome shotgun (WGS) entry which is preliminary data.</text>
</comment>
<protein>
    <recommendedName>
        <fullName evidence="5">Deoxyribodipyrimidine photo-lyase</fullName>
        <ecNumber evidence="4">4.1.99.3</ecNumber>
    </recommendedName>
    <alternativeName>
        <fullName evidence="12">DNA photolyase</fullName>
    </alternativeName>
</protein>
<dbReference type="EC" id="4.1.99.3" evidence="4"/>
<dbReference type="Gene3D" id="1.10.579.10">
    <property type="entry name" value="DNA Cyclobutane Dipyrimidine Photolyase, subunit A, domain 3"/>
    <property type="match status" value="1"/>
</dbReference>
<dbReference type="Gene3D" id="3.40.50.620">
    <property type="entry name" value="HUPs"/>
    <property type="match status" value="1"/>
</dbReference>
<comment type="cofactor">
    <cofactor evidence="2">
        <name>FAD</name>
        <dbReference type="ChEBI" id="CHEBI:57692"/>
    </cofactor>
</comment>
<organism evidence="15 16">
    <name type="scientific">Botrimarina hoheduenensis</name>
    <dbReference type="NCBI Taxonomy" id="2528000"/>
    <lineage>
        <taxon>Bacteria</taxon>
        <taxon>Pseudomonadati</taxon>
        <taxon>Planctomycetota</taxon>
        <taxon>Planctomycetia</taxon>
        <taxon>Pirellulales</taxon>
        <taxon>Lacipirellulaceae</taxon>
        <taxon>Botrimarina</taxon>
    </lineage>
</organism>
<feature type="domain" description="Photolyase/cryptochrome alpha/beta" evidence="14">
    <location>
        <begin position="26"/>
        <end position="159"/>
    </location>
</feature>
<dbReference type="GO" id="GO:0003677">
    <property type="term" value="F:DNA binding"/>
    <property type="evidence" value="ECO:0007669"/>
    <property type="project" value="UniProtKB-KW"/>
</dbReference>
<evidence type="ECO:0000256" key="12">
    <source>
        <dbReference type="ARBA" id="ARBA00031671"/>
    </source>
</evidence>
<evidence type="ECO:0000256" key="4">
    <source>
        <dbReference type="ARBA" id="ARBA00013149"/>
    </source>
</evidence>
<dbReference type="PANTHER" id="PTHR10211:SF0">
    <property type="entry name" value="DEOXYRIBODIPYRIMIDINE PHOTO-LYASE"/>
    <property type="match status" value="1"/>
</dbReference>
<dbReference type="Gene3D" id="1.25.40.80">
    <property type="match status" value="1"/>
</dbReference>
<evidence type="ECO:0000256" key="10">
    <source>
        <dbReference type="ARBA" id="ARBA00023204"/>
    </source>
</evidence>
<comment type="catalytic activity">
    <reaction evidence="13">
        <text>cyclobutadipyrimidine (in DNA) = 2 pyrimidine residues (in DNA).</text>
        <dbReference type="EC" id="4.1.99.3"/>
    </reaction>
</comment>
<dbReference type="RefSeq" id="WP_231930599.1">
    <property type="nucleotide sequence ID" value="NZ_SJPH01000001.1"/>
</dbReference>
<evidence type="ECO:0000256" key="13">
    <source>
        <dbReference type="ARBA" id="ARBA00033999"/>
    </source>
</evidence>
<accession>A0A5C5WDL3</accession>
<dbReference type="InterPro" id="IPR036134">
    <property type="entry name" value="Crypto/Photolyase_FAD-like_sf"/>
</dbReference>
<dbReference type="InterPro" id="IPR052219">
    <property type="entry name" value="Photolyase_Class-2"/>
</dbReference>
<evidence type="ECO:0000256" key="7">
    <source>
        <dbReference type="ARBA" id="ARBA00022763"/>
    </source>
</evidence>
<reference evidence="15 16" key="1">
    <citation type="submission" date="2019-02" db="EMBL/GenBank/DDBJ databases">
        <title>Deep-cultivation of Planctomycetes and their phenomic and genomic characterization uncovers novel biology.</title>
        <authorList>
            <person name="Wiegand S."/>
            <person name="Jogler M."/>
            <person name="Boedeker C."/>
            <person name="Pinto D."/>
            <person name="Vollmers J."/>
            <person name="Rivas-Marin E."/>
            <person name="Kohn T."/>
            <person name="Peeters S.H."/>
            <person name="Heuer A."/>
            <person name="Rast P."/>
            <person name="Oberbeckmann S."/>
            <person name="Bunk B."/>
            <person name="Jeske O."/>
            <person name="Meyerdierks A."/>
            <person name="Storesund J.E."/>
            <person name="Kallscheuer N."/>
            <person name="Luecker S."/>
            <person name="Lage O.M."/>
            <person name="Pohl T."/>
            <person name="Merkel B.J."/>
            <person name="Hornburger P."/>
            <person name="Mueller R.-W."/>
            <person name="Bruemmer F."/>
            <person name="Labrenz M."/>
            <person name="Spormann A.M."/>
            <person name="Op Den Camp H."/>
            <person name="Overmann J."/>
            <person name="Amann R."/>
            <person name="Jetten M.S.M."/>
            <person name="Mascher T."/>
            <person name="Medema M.H."/>
            <person name="Devos D.P."/>
            <person name="Kaster A.-K."/>
            <person name="Ovreas L."/>
            <person name="Rohde M."/>
            <person name="Galperin M.Y."/>
            <person name="Jogler C."/>
        </authorList>
    </citation>
    <scope>NUCLEOTIDE SEQUENCE [LARGE SCALE GENOMIC DNA]</scope>
    <source>
        <strain evidence="15 16">Pla111</strain>
    </source>
</reference>
<evidence type="ECO:0000313" key="15">
    <source>
        <dbReference type="EMBL" id="TWT48784.1"/>
    </source>
</evidence>
<evidence type="ECO:0000259" key="14">
    <source>
        <dbReference type="PROSITE" id="PS51645"/>
    </source>
</evidence>
<comment type="cofactor">
    <cofactor evidence="1">
        <name>(6R)-5,10-methylene-5,6,7,8-tetrahydrofolate</name>
        <dbReference type="ChEBI" id="CHEBI:15636"/>
    </cofactor>
</comment>
<keyword evidence="8" id="KW-0274">FAD</keyword>
<dbReference type="FunFam" id="1.10.579.10:FF:000002">
    <property type="entry name" value="Deoxyribodipyrimidine photolyase"/>
    <property type="match status" value="1"/>
</dbReference>
<dbReference type="SUPFAM" id="SSF52425">
    <property type="entry name" value="Cryptochrome/photolyase, N-terminal domain"/>
    <property type="match status" value="1"/>
</dbReference>
<dbReference type="Proteomes" id="UP000318995">
    <property type="component" value="Unassembled WGS sequence"/>
</dbReference>
<dbReference type="InterPro" id="IPR006050">
    <property type="entry name" value="DNA_photolyase_N"/>
</dbReference>
<dbReference type="AlphaFoldDB" id="A0A5C5WDL3"/>
<keyword evidence="9" id="KW-0238">DNA-binding</keyword>
<dbReference type="GO" id="GO:0003904">
    <property type="term" value="F:deoxyribodipyrimidine photo-lyase activity"/>
    <property type="evidence" value="ECO:0007669"/>
    <property type="project" value="UniProtKB-EC"/>
</dbReference>
<evidence type="ECO:0000256" key="9">
    <source>
        <dbReference type="ARBA" id="ARBA00023125"/>
    </source>
</evidence>
<name>A0A5C5WDL3_9BACT</name>
<dbReference type="InterPro" id="IPR014729">
    <property type="entry name" value="Rossmann-like_a/b/a_fold"/>
</dbReference>
<dbReference type="SUPFAM" id="SSF48173">
    <property type="entry name" value="Cryptochrome/photolyase FAD-binding domain"/>
    <property type="match status" value="1"/>
</dbReference>
<dbReference type="InterPro" id="IPR036155">
    <property type="entry name" value="Crypto/Photolyase_N_sf"/>
</dbReference>
<evidence type="ECO:0000256" key="5">
    <source>
        <dbReference type="ARBA" id="ARBA00014046"/>
    </source>
</evidence>
<evidence type="ECO:0000256" key="8">
    <source>
        <dbReference type="ARBA" id="ARBA00022827"/>
    </source>
</evidence>
<dbReference type="PANTHER" id="PTHR10211">
    <property type="entry name" value="DEOXYRIBODIPYRIMIDINE PHOTOLYASE"/>
    <property type="match status" value="1"/>
</dbReference>
<keyword evidence="10" id="KW-0234">DNA repair</keyword>
<keyword evidence="6" id="KW-0285">Flavoprotein</keyword>
<evidence type="ECO:0000256" key="3">
    <source>
        <dbReference type="ARBA" id="ARBA00006409"/>
    </source>
</evidence>
<proteinExistence type="inferred from homology"/>
<comment type="similarity">
    <text evidence="3">Belongs to the DNA photolyase class-2 family.</text>
</comment>
<evidence type="ECO:0000256" key="11">
    <source>
        <dbReference type="ARBA" id="ARBA00023239"/>
    </source>
</evidence>
<dbReference type="GO" id="GO:0000719">
    <property type="term" value="P:photoreactive repair"/>
    <property type="evidence" value="ECO:0007669"/>
    <property type="project" value="TreeGrafter"/>
</dbReference>
<gene>
    <name evidence="15" type="ORF">Pla111_05590</name>
</gene>